<dbReference type="InterPro" id="IPR015655">
    <property type="entry name" value="PP2C"/>
</dbReference>
<evidence type="ECO:0000256" key="2">
    <source>
        <dbReference type="ARBA" id="ARBA00023136"/>
    </source>
</evidence>
<dbReference type="CDD" id="cd00143">
    <property type="entry name" value="PP2Cc"/>
    <property type="match status" value="1"/>
</dbReference>
<keyword evidence="5" id="KW-1185">Reference proteome</keyword>
<dbReference type="OrthoDB" id="432045at2759"/>
<dbReference type="Proteomes" id="UP000054937">
    <property type="component" value="Unassembled WGS sequence"/>
</dbReference>
<proteinExistence type="predicted"/>
<protein>
    <submittedName>
        <fullName evidence="4">Protein phosphatase 2C (PP2C)-like domain</fullName>
    </submittedName>
</protein>
<dbReference type="InterPro" id="IPR036457">
    <property type="entry name" value="PPM-type-like_dom_sf"/>
</dbReference>
<gene>
    <name evidence="4" type="ORF">PPERSA_09059</name>
</gene>
<evidence type="ECO:0000313" key="5">
    <source>
        <dbReference type="Proteomes" id="UP000054937"/>
    </source>
</evidence>
<dbReference type="SUPFAM" id="SSF81606">
    <property type="entry name" value="PP2C-like"/>
    <property type="match status" value="1"/>
</dbReference>
<dbReference type="SMART" id="SM00332">
    <property type="entry name" value="PP2Cc"/>
    <property type="match status" value="1"/>
</dbReference>
<dbReference type="InParanoid" id="A0A0V0QKT1"/>
<dbReference type="AlphaFoldDB" id="A0A0V0QKT1"/>
<dbReference type="PANTHER" id="PTHR13832">
    <property type="entry name" value="PROTEIN PHOSPHATASE 2C"/>
    <property type="match status" value="1"/>
</dbReference>
<dbReference type="EMBL" id="LDAU01000149">
    <property type="protein sequence ID" value="KRX02937.1"/>
    <property type="molecule type" value="Genomic_DNA"/>
</dbReference>
<organism evidence="4 5">
    <name type="scientific">Pseudocohnilembus persalinus</name>
    <name type="common">Ciliate</name>
    <dbReference type="NCBI Taxonomy" id="266149"/>
    <lineage>
        <taxon>Eukaryota</taxon>
        <taxon>Sar</taxon>
        <taxon>Alveolata</taxon>
        <taxon>Ciliophora</taxon>
        <taxon>Intramacronucleata</taxon>
        <taxon>Oligohymenophorea</taxon>
        <taxon>Scuticociliatia</taxon>
        <taxon>Philasterida</taxon>
        <taxon>Pseudocohnilembidae</taxon>
        <taxon>Pseudocohnilembus</taxon>
    </lineage>
</organism>
<name>A0A0V0QKT1_PSEPJ</name>
<dbReference type="Pfam" id="PF00481">
    <property type="entry name" value="PP2C"/>
    <property type="match status" value="1"/>
</dbReference>
<evidence type="ECO:0000313" key="4">
    <source>
        <dbReference type="EMBL" id="KRX02937.1"/>
    </source>
</evidence>
<evidence type="ECO:0000259" key="3">
    <source>
        <dbReference type="PROSITE" id="PS51746"/>
    </source>
</evidence>
<accession>A0A0V0QKT1</accession>
<comment type="subcellular location">
    <subcellularLocation>
        <location evidence="1">Membrane</location>
    </subcellularLocation>
</comment>
<evidence type="ECO:0000256" key="1">
    <source>
        <dbReference type="ARBA" id="ARBA00004370"/>
    </source>
</evidence>
<feature type="domain" description="PPM-type phosphatase" evidence="3">
    <location>
        <begin position="1"/>
        <end position="203"/>
    </location>
</feature>
<dbReference type="PANTHER" id="PTHR13832:SF827">
    <property type="entry name" value="PROTEIN PHOSPHATASE 1L"/>
    <property type="match status" value="1"/>
</dbReference>
<reference evidence="4 5" key="1">
    <citation type="journal article" date="2015" name="Sci. Rep.">
        <title>Genome of the facultative scuticociliatosis pathogen Pseudocohnilembus persalinus provides insight into its virulence through horizontal gene transfer.</title>
        <authorList>
            <person name="Xiong J."/>
            <person name="Wang G."/>
            <person name="Cheng J."/>
            <person name="Tian M."/>
            <person name="Pan X."/>
            <person name="Warren A."/>
            <person name="Jiang C."/>
            <person name="Yuan D."/>
            <person name="Miao W."/>
        </authorList>
    </citation>
    <scope>NUCLEOTIDE SEQUENCE [LARGE SCALE GENOMIC DNA]</scope>
    <source>
        <strain evidence="4">36N120E</strain>
    </source>
</reference>
<comment type="caution">
    <text evidence="4">The sequence shown here is derived from an EMBL/GenBank/DDBJ whole genome shotgun (WGS) entry which is preliminary data.</text>
</comment>
<dbReference type="GO" id="GO:0016020">
    <property type="term" value="C:membrane"/>
    <property type="evidence" value="ECO:0007669"/>
    <property type="project" value="UniProtKB-SubCell"/>
</dbReference>
<dbReference type="OMA" id="NQNDERH"/>
<dbReference type="InterPro" id="IPR001932">
    <property type="entry name" value="PPM-type_phosphatase-like_dom"/>
</dbReference>
<dbReference type="PROSITE" id="PS51746">
    <property type="entry name" value="PPM_2"/>
    <property type="match status" value="1"/>
</dbReference>
<sequence>MNGQYIQLICMIIQHSFSQQTLQLYYIMDEIIKEKQEQQDCGSVIFTGLMTKNQNDERHLHYANLGDVAGFIFYNQIEKDPLDIGYLHRVEDDDEKQRIKSTGAEVYCHRIEGKINVSRGFGDLNFRSKGLITDPYLSEVKITNDMEYLIIATDGLLDYIKQREIKKAIQIGQGNTEKIAEFLLNTAIMNKSTDNISIFVMKLN</sequence>
<dbReference type="GO" id="GO:0004722">
    <property type="term" value="F:protein serine/threonine phosphatase activity"/>
    <property type="evidence" value="ECO:0007669"/>
    <property type="project" value="InterPro"/>
</dbReference>
<keyword evidence="2" id="KW-0472">Membrane</keyword>
<dbReference type="Gene3D" id="3.60.40.10">
    <property type="entry name" value="PPM-type phosphatase domain"/>
    <property type="match status" value="1"/>
</dbReference>